<dbReference type="GO" id="GO:0032259">
    <property type="term" value="P:methylation"/>
    <property type="evidence" value="ECO:0007669"/>
    <property type="project" value="UniProtKB-KW"/>
</dbReference>
<dbReference type="EMBL" id="WEGJ01000002">
    <property type="protein sequence ID" value="MQY10662.1"/>
    <property type="molecule type" value="Genomic_DNA"/>
</dbReference>
<accession>A0A7K0CC30</accession>
<gene>
    <name evidence="2" type="primary">ubiE_2</name>
    <name evidence="2" type="ORF">SRB5_07740</name>
</gene>
<evidence type="ECO:0000313" key="2">
    <source>
        <dbReference type="EMBL" id="MQY10662.1"/>
    </source>
</evidence>
<evidence type="ECO:0000259" key="1">
    <source>
        <dbReference type="Pfam" id="PF08241"/>
    </source>
</evidence>
<comment type="caution">
    <text evidence="2">The sequence shown here is derived from an EMBL/GenBank/DDBJ whole genome shotgun (WGS) entry which is preliminary data.</text>
</comment>
<dbReference type="Pfam" id="PF08241">
    <property type="entry name" value="Methyltransf_11"/>
    <property type="match status" value="1"/>
</dbReference>
<dbReference type="GO" id="GO:0043770">
    <property type="term" value="F:demethylmenaquinone methyltransferase activity"/>
    <property type="evidence" value="ECO:0007669"/>
    <property type="project" value="UniProtKB-EC"/>
</dbReference>
<keyword evidence="2" id="KW-0489">Methyltransferase</keyword>
<feature type="domain" description="Methyltransferase type 11" evidence="1">
    <location>
        <begin position="47"/>
        <end position="137"/>
    </location>
</feature>
<dbReference type="InterPro" id="IPR029063">
    <property type="entry name" value="SAM-dependent_MTases_sf"/>
</dbReference>
<proteinExistence type="predicted"/>
<reference evidence="2 3" key="1">
    <citation type="submission" date="2019-10" db="EMBL/GenBank/DDBJ databases">
        <title>Streptomyces smaragdinus sp. nov. and Streptomyces fabii sp. nov., isolated from the gut of fungus growing-termite Macrotermes natalensis.</title>
        <authorList>
            <person name="Schwitalla J."/>
            <person name="Benndorf R."/>
            <person name="Martin K."/>
            <person name="De Beer W."/>
            <person name="Kaster A.-K."/>
            <person name="Vollmers J."/>
            <person name="Poulsen M."/>
            <person name="Beemelmanns C."/>
        </authorList>
    </citation>
    <scope>NUCLEOTIDE SEQUENCE [LARGE SCALE GENOMIC DNA]</scope>
    <source>
        <strain evidence="2 3">RB5</strain>
    </source>
</reference>
<keyword evidence="2" id="KW-0808">Transferase</keyword>
<dbReference type="EC" id="2.1.1.163" evidence="2"/>
<dbReference type="CDD" id="cd02440">
    <property type="entry name" value="AdoMet_MTases"/>
    <property type="match status" value="1"/>
</dbReference>
<name>A0A7K0CC30_9ACTN</name>
<dbReference type="SUPFAM" id="SSF53335">
    <property type="entry name" value="S-adenosyl-L-methionine-dependent methyltransferases"/>
    <property type="match status" value="1"/>
</dbReference>
<dbReference type="Proteomes" id="UP000466345">
    <property type="component" value="Unassembled WGS sequence"/>
</dbReference>
<dbReference type="InterPro" id="IPR013216">
    <property type="entry name" value="Methyltransf_11"/>
</dbReference>
<sequence>MTAFDESERRIWAGRADAFAGSFARLCAYPVSRLLDAAGVAEGVRVLDVGTGTGTAAAAACGRGARVTAVDAEPSMVARAARAVPGADVRLAALPELPFADGAFDAVVGNFVVNHVGRPRAALAELRRVTRPGGRIAVTVWALPAAAGQALLGRAVEAAGVGRPAHLPMVDPGDDFSRTEAGLAGLLDAAGLADAGCETLRWDHRTTAGEWWSGPASGAATIGQIVTGQSPEVIEAIKGHFDALCAGFTGADGVLSLPHAALLAHGRA</sequence>
<evidence type="ECO:0000313" key="3">
    <source>
        <dbReference type="Proteomes" id="UP000466345"/>
    </source>
</evidence>
<dbReference type="PANTHER" id="PTHR43591">
    <property type="entry name" value="METHYLTRANSFERASE"/>
    <property type="match status" value="1"/>
</dbReference>
<organism evidence="2 3">
    <name type="scientific">Streptomyces smaragdinus</name>
    <dbReference type="NCBI Taxonomy" id="2585196"/>
    <lineage>
        <taxon>Bacteria</taxon>
        <taxon>Bacillati</taxon>
        <taxon>Actinomycetota</taxon>
        <taxon>Actinomycetes</taxon>
        <taxon>Kitasatosporales</taxon>
        <taxon>Streptomycetaceae</taxon>
        <taxon>Streptomyces</taxon>
    </lineage>
</organism>
<dbReference type="RefSeq" id="WP_323376989.1">
    <property type="nucleotide sequence ID" value="NZ_WEGJ01000002.1"/>
</dbReference>
<dbReference type="AlphaFoldDB" id="A0A7K0CC30"/>
<dbReference type="Gene3D" id="3.40.50.150">
    <property type="entry name" value="Vaccinia Virus protein VP39"/>
    <property type="match status" value="1"/>
</dbReference>
<dbReference type="GO" id="GO:0008757">
    <property type="term" value="F:S-adenosylmethionine-dependent methyltransferase activity"/>
    <property type="evidence" value="ECO:0007669"/>
    <property type="project" value="InterPro"/>
</dbReference>
<keyword evidence="2" id="KW-0830">Ubiquinone</keyword>
<protein>
    <submittedName>
        <fullName evidence="2">Ubiquinone/menaquinone biosynthesis C-methyltransferase UbiE</fullName>
        <ecNumber evidence="2">2.1.1.163</ecNumber>
    </submittedName>
</protein>
<keyword evidence="3" id="KW-1185">Reference proteome</keyword>